<gene>
    <name evidence="1" type="ORF">PHYBOEH_008431</name>
</gene>
<proteinExistence type="predicted"/>
<name>A0A8T1W4I5_9STRA</name>
<dbReference type="Proteomes" id="UP000693981">
    <property type="component" value="Unassembled WGS sequence"/>
</dbReference>
<protein>
    <submittedName>
        <fullName evidence="1">Uncharacterized protein</fullName>
    </submittedName>
</protein>
<comment type="caution">
    <text evidence="1">The sequence shown here is derived from an EMBL/GenBank/DDBJ whole genome shotgun (WGS) entry which is preliminary data.</text>
</comment>
<evidence type="ECO:0000313" key="2">
    <source>
        <dbReference type="Proteomes" id="UP000693981"/>
    </source>
</evidence>
<dbReference type="EMBL" id="JAGDFL010000492">
    <property type="protein sequence ID" value="KAG7386974.1"/>
    <property type="molecule type" value="Genomic_DNA"/>
</dbReference>
<reference evidence="1" key="1">
    <citation type="submission" date="2021-02" db="EMBL/GenBank/DDBJ databases">
        <authorList>
            <person name="Palmer J.M."/>
        </authorList>
    </citation>
    <scope>NUCLEOTIDE SEQUENCE</scope>
    <source>
        <strain evidence="1">SCRP23</strain>
    </source>
</reference>
<dbReference type="OrthoDB" id="78153at2759"/>
<dbReference type="AlphaFoldDB" id="A0A8T1W4I5"/>
<organism evidence="1 2">
    <name type="scientific">Phytophthora boehmeriae</name>
    <dbReference type="NCBI Taxonomy" id="109152"/>
    <lineage>
        <taxon>Eukaryota</taxon>
        <taxon>Sar</taxon>
        <taxon>Stramenopiles</taxon>
        <taxon>Oomycota</taxon>
        <taxon>Peronosporomycetes</taxon>
        <taxon>Peronosporales</taxon>
        <taxon>Peronosporaceae</taxon>
        <taxon>Phytophthora</taxon>
    </lineage>
</organism>
<keyword evidence="2" id="KW-1185">Reference proteome</keyword>
<evidence type="ECO:0000313" key="1">
    <source>
        <dbReference type="EMBL" id="KAG7386974.1"/>
    </source>
</evidence>
<sequence>MAPSPPLQVASASFFRLECDHEELFRSEYKRSNRTKGLKILRCFPHCCPEHIDRSYCGSSLSVQVQIAERPSGTAPPQPPPSDVLSVFARFEAVSDVSLRAGECVEVDKIQQGIQTESNLEGQWIGGVQDRPSGLVAAIRPSDASSQDDQTLVFHLNGKSFSRWYYDWESGANKAQRLMKHVLKAYIVERCAVDMDDNFTTISSREAFTQLYRVMHVISSPEFTVISYRRAPLEQLQAAQAALLANNTGTPPGGPPQKVDANIVKVSATRNAVSHAKRAFVPERYHRDLYSSPQSAAGAIAISRDRNVATWAQQTARYEPESKRRRRLPKRSMEQLPVHPLENKLLWEHSNEPAVSVSKNLALLYSFLNWAHLGLYSSFVDELVTQIEQKVIGPLSTTLTQASSANFFTQLLLQHRTKEDTEGREANRDPPSPPIELETLLRVASQTTLWLFSKETLLWLRKFFRQHAECVLNKTALRACFISFLRELEERLNAQVFASTTLRNLTKVAEEVIAAVYSYRQFHDKRPSVRRILSGQSFAGWGMFVAQMRDTYVNIASMPRTPRTQGGAANSLLAHRPRTAIERDWNGTWLLDMENARWDGSNRSSTDGHKGIAVNVSEMSLLSLFKLISQIARLEVVLGSEGGSLMIRSTLGVSGRLDCMRVVLDGKDRVFRLFPNGFATIGDDDATGDYFGEMRVEEQNQLAIYLEMFKWAMEEGKPSYHARMRIAYRRDARLVVDGDILTTTTPITITAEEIPYVADMPLRAKRKMVERAYARLHQDDNASQEPISAWREHSKFQLCYAKV</sequence>
<accession>A0A8T1W4I5</accession>